<protein>
    <submittedName>
        <fullName evidence="1">Uncharacterized protein</fullName>
    </submittedName>
</protein>
<organism evidence="1 2">
    <name type="scientific">Vigna unguiculata</name>
    <name type="common">Cowpea</name>
    <dbReference type="NCBI Taxonomy" id="3917"/>
    <lineage>
        <taxon>Eukaryota</taxon>
        <taxon>Viridiplantae</taxon>
        <taxon>Streptophyta</taxon>
        <taxon>Embryophyta</taxon>
        <taxon>Tracheophyta</taxon>
        <taxon>Spermatophyta</taxon>
        <taxon>Magnoliopsida</taxon>
        <taxon>eudicotyledons</taxon>
        <taxon>Gunneridae</taxon>
        <taxon>Pentapetalae</taxon>
        <taxon>rosids</taxon>
        <taxon>fabids</taxon>
        <taxon>Fabales</taxon>
        <taxon>Fabaceae</taxon>
        <taxon>Papilionoideae</taxon>
        <taxon>50 kb inversion clade</taxon>
        <taxon>NPAAA clade</taxon>
        <taxon>indigoferoid/millettioid clade</taxon>
        <taxon>Phaseoleae</taxon>
        <taxon>Vigna</taxon>
    </lineage>
</organism>
<reference evidence="1 2" key="1">
    <citation type="submission" date="2019-04" db="EMBL/GenBank/DDBJ databases">
        <title>An improved genome assembly and genetic linkage map for asparagus bean, Vigna unguiculata ssp. sesquipedialis.</title>
        <authorList>
            <person name="Xia Q."/>
            <person name="Zhang R."/>
            <person name="Dong Y."/>
        </authorList>
    </citation>
    <scope>NUCLEOTIDE SEQUENCE [LARGE SCALE GENOMIC DNA]</scope>
    <source>
        <tissue evidence="1">Leaf</tissue>
    </source>
</reference>
<keyword evidence="2" id="KW-1185">Reference proteome</keyword>
<proteinExistence type="predicted"/>
<dbReference type="EMBL" id="CP039346">
    <property type="protein sequence ID" value="QCD83509.1"/>
    <property type="molecule type" value="Genomic_DNA"/>
</dbReference>
<accession>A0A4D6L4U9</accession>
<evidence type="ECO:0000313" key="2">
    <source>
        <dbReference type="Proteomes" id="UP000501690"/>
    </source>
</evidence>
<evidence type="ECO:0000313" key="1">
    <source>
        <dbReference type="EMBL" id="QCD83509.1"/>
    </source>
</evidence>
<sequence>MSGDTYCTASSVKTGKRLSGCSKGGRLRASNKASKVYCERVTMVRSREGKSRALWAKGTRNAPLDKSQ</sequence>
<gene>
    <name evidence="1" type="ORF">DEO72_LG2g3854</name>
</gene>
<name>A0A4D6L4U9_VIGUN</name>
<dbReference type="AlphaFoldDB" id="A0A4D6L4U9"/>
<dbReference type="Proteomes" id="UP000501690">
    <property type="component" value="Linkage Group LG2"/>
</dbReference>